<dbReference type="RefSeq" id="WP_071618723.1">
    <property type="nucleotide sequence ID" value="NZ_MINN01000085.1"/>
</dbReference>
<proteinExistence type="inferred from homology"/>
<dbReference type="Pfam" id="PF06855">
    <property type="entry name" value="YozE_SAM_like"/>
    <property type="match status" value="1"/>
</dbReference>
<dbReference type="InterPro" id="IPR036806">
    <property type="entry name" value="YozE_SAM-like_sf"/>
</dbReference>
<dbReference type="SUPFAM" id="SSF140652">
    <property type="entry name" value="YozE-like"/>
    <property type="match status" value="1"/>
</dbReference>
<gene>
    <name evidence="3" type="ORF">BHE18_09915</name>
</gene>
<evidence type="ECO:0000313" key="3">
    <source>
        <dbReference type="EMBL" id="OIU71335.1"/>
    </source>
</evidence>
<reference evidence="3 4" key="1">
    <citation type="submission" date="2016-09" db="EMBL/GenBank/DDBJ databases">
        <title>Bacillus aquimaris SAMM genome sequence reveals colonization and biosurfactant production capacities.</title>
        <authorList>
            <person name="Waghmode S.R."/>
            <person name="Suryavanshi M.V."/>
        </authorList>
    </citation>
    <scope>NUCLEOTIDE SEQUENCE [LARGE SCALE GENOMIC DNA]</scope>
    <source>
        <strain evidence="3 4">SAMM</strain>
    </source>
</reference>
<feature type="domain" description="YozE SAM-like" evidence="2">
    <location>
        <begin position="4"/>
        <end position="69"/>
    </location>
</feature>
<dbReference type="PIRSF" id="PIRSF037262">
    <property type="entry name" value="UCP037262"/>
    <property type="match status" value="1"/>
</dbReference>
<evidence type="ECO:0000313" key="4">
    <source>
        <dbReference type="Proteomes" id="UP000182062"/>
    </source>
</evidence>
<dbReference type="AlphaFoldDB" id="A0A1J6WTY5"/>
<protein>
    <recommendedName>
        <fullName evidence="1">UPF0346 protein BHE18_09915</fullName>
    </recommendedName>
</protein>
<sequence length="74" mass="9054">MRKSFYHYLMKHRQPQAKDDITRFANEAYDDHSFPKQSWDYDEISSYLEMNGSYLESMTIFDRAWDLYLIEEKG</sequence>
<evidence type="ECO:0000259" key="2">
    <source>
        <dbReference type="Pfam" id="PF06855"/>
    </source>
</evidence>
<dbReference type="OrthoDB" id="2242851at2"/>
<comment type="caution">
    <text evidence="3">The sequence shown here is derived from an EMBL/GenBank/DDBJ whole genome shotgun (WGS) entry which is preliminary data.</text>
</comment>
<dbReference type="Gene3D" id="1.10.150.260">
    <property type="entry name" value="YozE SAM-like"/>
    <property type="match status" value="1"/>
</dbReference>
<evidence type="ECO:0000256" key="1">
    <source>
        <dbReference type="HAMAP-Rule" id="MF_01538"/>
    </source>
</evidence>
<name>A0A1J6WTY5_9BACI</name>
<keyword evidence="4" id="KW-1185">Reference proteome</keyword>
<organism evidence="3 4">
    <name type="scientific">Rossellomorea aquimaris</name>
    <dbReference type="NCBI Taxonomy" id="189382"/>
    <lineage>
        <taxon>Bacteria</taxon>
        <taxon>Bacillati</taxon>
        <taxon>Bacillota</taxon>
        <taxon>Bacilli</taxon>
        <taxon>Bacillales</taxon>
        <taxon>Bacillaceae</taxon>
        <taxon>Rossellomorea</taxon>
    </lineage>
</organism>
<comment type="similarity">
    <text evidence="1">Belongs to the UPF0346 family.</text>
</comment>
<dbReference type="HAMAP" id="MF_01538">
    <property type="entry name" value="UPF0346"/>
    <property type="match status" value="1"/>
</dbReference>
<dbReference type="InterPro" id="IPR010673">
    <property type="entry name" value="UPF0346"/>
</dbReference>
<dbReference type="EMBL" id="MINN01000085">
    <property type="protein sequence ID" value="OIU71335.1"/>
    <property type="molecule type" value="Genomic_DNA"/>
</dbReference>
<dbReference type="Proteomes" id="UP000182062">
    <property type="component" value="Unassembled WGS sequence"/>
</dbReference>
<dbReference type="InterPro" id="IPR023089">
    <property type="entry name" value="YozE_SAM-like"/>
</dbReference>
<dbReference type="NCBIfam" id="NF010193">
    <property type="entry name" value="PRK13672.1"/>
    <property type="match status" value="1"/>
</dbReference>
<accession>A0A1J6WTY5</accession>